<feature type="compositionally biased region" description="Basic and acidic residues" evidence="1">
    <location>
        <begin position="167"/>
        <end position="177"/>
    </location>
</feature>
<feature type="transmembrane region" description="Helical" evidence="2">
    <location>
        <begin position="44"/>
        <end position="65"/>
    </location>
</feature>
<name>A0A852XA92_9MICO</name>
<protein>
    <submittedName>
        <fullName evidence="3">Uncharacterized protein</fullName>
    </submittedName>
</protein>
<accession>A0A852XA92</accession>
<keyword evidence="4" id="KW-1185">Reference proteome</keyword>
<dbReference type="EMBL" id="JACBZX010000001">
    <property type="protein sequence ID" value="NYG38440.1"/>
    <property type="molecule type" value="Genomic_DNA"/>
</dbReference>
<evidence type="ECO:0000313" key="4">
    <source>
        <dbReference type="Proteomes" id="UP000592181"/>
    </source>
</evidence>
<reference evidence="3 4" key="1">
    <citation type="submission" date="2020-07" db="EMBL/GenBank/DDBJ databases">
        <title>Sequencing the genomes of 1000 actinobacteria strains.</title>
        <authorList>
            <person name="Klenk H.-P."/>
        </authorList>
    </citation>
    <scope>NUCLEOTIDE SEQUENCE [LARGE SCALE GENOMIC DNA]</scope>
    <source>
        <strain evidence="3 4">DSM 24723</strain>
    </source>
</reference>
<dbReference type="AlphaFoldDB" id="A0A852XA92"/>
<evidence type="ECO:0000313" key="3">
    <source>
        <dbReference type="EMBL" id="NYG38440.1"/>
    </source>
</evidence>
<feature type="transmembrane region" description="Helical" evidence="2">
    <location>
        <begin position="71"/>
        <end position="92"/>
    </location>
</feature>
<keyword evidence="2" id="KW-0472">Membrane</keyword>
<sequence length="249" mass="26972">MADFVAPDGSPEGDAELERWVDFHDRQLGEQRALHRVPSPGRPLVLLAAVGLMVLLLVTVMLAALGVLSTGVVVVIGAVAMLPVLVLAGVGLRSSARRDISVHRHGLLVSGRAVPFATMDPGRMYWATDLDAVRRVVTLNRRRVAVRGDVLLLNATDGSSGEEDWRELEKPAERDVSPTADRMDTPFVWWCLGPRDVGAFVTDLEAALVDDGYPAQGLARRLAASRGLPDGDGEAFPRRGRYDPLLAQR</sequence>
<evidence type="ECO:0000256" key="1">
    <source>
        <dbReference type="SAM" id="MobiDB-lite"/>
    </source>
</evidence>
<dbReference type="Proteomes" id="UP000592181">
    <property type="component" value="Unassembled WGS sequence"/>
</dbReference>
<organism evidence="3 4">
    <name type="scientific">Janibacter alkaliphilus</name>
    <dbReference type="NCBI Taxonomy" id="1069963"/>
    <lineage>
        <taxon>Bacteria</taxon>
        <taxon>Bacillati</taxon>
        <taxon>Actinomycetota</taxon>
        <taxon>Actinomycetes</taxon>
        <taxon>Micrococcales</taxon>
        <taxon>Intrasporangiaceae</taxon>
        <taxon>Janibacter</taxon>
    </lineage>
</organism>
<comment type="caution">
    <text evidence="3">The sequence shown here is derived from an EMBL/GenBank/DDBJ whole genome shotgun (WGS) entry which is preliminary data.</text>
</comment>
<keyword evidence="2" id="KW-0812">Transmembrane</keyword>
<dbReference type="RefSeq" id="WP_179463633.1">
    <property type="nucleotide sequence ID" value="NZ_JACBZX010000001.1"/>
</dbReference>
<keyword evidence="2" id="KW-1133">Transmembrane helix</keyword>
<feature type="region of interest" description="Disordered" evidence="1">
    <location>
        <begin position="157"/>
        <end position="177"/>
    </location>
</feature>
<proteinExistence type="predicted"/>
<gene>
    <name evidence="3" type="ORF">BJY28_002909</name>
</gene>
<feature type="region of interest" description="Disordered" evidence="1">
    <location>
        <begin position="229"/>
        <end position="249"/>
    </location>
</feature>
<evidence type="ECO:0000256" key="2">
    <source>
        <dbReference type="SAM" id="Phobius"/>
    </source>
</evidence>